<dbReference type="Pfam" id="PF02687">
    <property type="entry name" value="FtsX"/>
    <property type="match status" value="1"/>
</dbReference>
<dbReference type="AlphaFoldDB" id="C7P681"/>
<dbReference type="PANTHER" id="PTHR30572:SF4">
    <property type="entry name" value="ABC TRANSPORTER PERMEASE YTRF"/>
    <property type="match status" value="1"/>
</dbReference>
<dbReference type="GO" id="GO:0022857">
    <property type="term" value="F:transmembrane transporter activity"/>
    <property type="evidence" value="ECO:0007669"/>
    <property type="project" value="TreeGrafter"/>
</dbReference>
<reference evidence="10" key="1">
    <citation type="submission" date="2009-08" db="EMBL/GenBank/DDBJ databases">
        <title>Complete sequence of chromosome of Methanocaldococcus fervens AG86.</title>
        <authorList>
            <consortium name="US DOE Joint Genome Institute"/>
            <person name="Lucas S."/>
            <person name="Copeland A."/>
            <person name="Lapidus A."/>
            <person name="Glavina del Rio T."/>
            <person name="Tice H."/>
            <person name="Bruce D."/>
            <person name="Goodwin L."/>
            <person name="Pitluck S."/>
            <person name="Chertkov O."/>
            <person name="Detter J.C."/>
            <person name="Han C."/>
            <person name="Tapia R."/>
            <person name="Larimer F."/>
            <person name="Land M."/>
            <person name="Hauser L."/>
            <person name="Kyrpides N."/>
            <person name="Ovchinnikova G."/>
            <person name="Lupa-Sieprawska M."/>
            <person name="Whitman W.B."/>
        </authorList>
    </citation>
    <scope>NUCLEOTIDE SEQUENCE [LARGE SCALE GENOMIC DNA]</scope>
    <source>
        <strain evidence="10">AG86</strain>
    </source>
</reference>
<keyword evidence="11" id="KW-1185">Reference proteome</keyword>
<dbReference type="RefSeq" id="WP_015790803.1">
    <property type="nucleotide sequence ID" value="NC_013156.1"/>
</dbReference>
<evidence type="ECO:0000313" key="11">
    <source>
        <dbReference type="Proteomes" id="UP000001495"/>
    </source>
</evidence>
<evidence type="ECO:0000256" key="6">
    <source>
        <dbReference type="ARBA" id="ARBA00038076"/>
    </source>
</evidence>
<evidence type="ECO:0000256" key="7">
    <source>
        <dbReference type="SAM" id="Phobius"/>
    </source>
</evidence>
<dbReference type="HOGENOM" id="CLU_000604_8_0_2"/>
<feature type="transmembrane region" description="Helical" evidence="7">
    <location>
        <begin position="21"/>
        <end position="45"/>
    </location>
</feature>
<keyword evidence="3 7" id="KW-0812">Transmembrane</keyword>
<feature type="transmembrane region" description="Helical" evidence="7">
    <location>
        <begin position="310"/>
        <end position="335"/>
    </location>
</feature>
<evidence type="ECO:0000259" key="9">
    <source>
        <dbReference type="Pfam" id="PF12704"/>
    </source>
</evidence>
<proteinExistence type="inferred from homology"/>
<keyword evidence="4 7" id="KW-1133">Transmembrane helix</keyword>
<feature type="transmembrane region" description="Helical" evidence="7">
    <location>
        <begin position="259"/>
        <end position="285"/>
    </location>
</feature>
<feature type="domain" description="ABC3 transporter permease C-terminal" evidence="8">
    <location>
        <begin position="270"/>
        <end position="388"/>
    </location>
</feature>
<comment type="similarity">
    <text evidence="6">Belongs to the ABC-4 integral membrane protein family.</text>
</comment>
<dbReference type="GeneID" id="8364889"/>
<keyword evidence="5 7" id="KW-0472">Membrane</keyword>
<dbReference type="GO" id="GO:0005886">
    <property type="term" value="C:plasma membrane"/>
    <property type="evidence" value="ECO:0007669"/>
    <property type="project" value="UniProtKB-SubCell"/>
</dbReference>
<accession>C7P681</accession>
<keyword evidence="2" id="KW-1003">Cell membrane</keyword>
<dbReference type="STRING" id="573064.Mefer_0224"/>
<dbReference type="Pfam" id="PF12704">
    <property type="entry name" value="MacB_PCD"/>
    <property type="match status" value="1"/>
</dbReference>
<dbReference type="EMBL" id="CP001696">
    <property type="protein sequence ID" value="ACV24063.1"/>
    <property type="molecule type" value="Genomic_DNA"/>
</dbReference>
<evidence type="ECO:0000256" key="5">
    <source>
        <dbReference type="ARBA" id="ARBA00023136"/>
    </source>
</evidence>
<evidence type="ECO:0000256" key="1">
    <source>
        <dbReference type="ARBA" id="ARBA00004651"/>
    </source>
</evidence>
<evidence type="ECO:0000256" key="4">
    <source>
        <dbReference type="ARBA" id="ARBA00022989"/>
    </source>
</evidence>
<organism evidence="10 11">
    <name type="scientific">Methanocaldococcus fervens (strain DSM 4213 / JCM 15782 / AG86)</name>
    <name type="common">Methanococcus fervens</name>
    <dbReference type="NCBI Taxonomy" id="573064"/>
    <lineage>
        <taxon>Archaea</taxon>
        <taxon>Methanobacteriati</taxon>
        <taxon>Methanobacteriota</taxon>
        <taxon>Methanomada group</taxon>
        <taxon>Methanococci</taxon>
        <taxon>Methanococcales</taxon>
        <taxon>Methanocaldococcaceae</taxon>
        <taxon>Methanocaldococcus</taxon>
    </lineage>
</organism>
<comment type="subcellular location">
    <subcellularLocation>
        <location evidence="1">Cell membrane</location>
        <topology evidence="1">Multi-pass membrane protein</topology>
    </subcellularLocation>
</comment>
<dbReference type="KEGG" id="mfe:Mefer_0224"/>
<feature type="transmembrane region" description="Helical" evidence="7">
    <location>
        <begin position="355"/>
        <end position="378"/>
    </location>
</feature>
<dbReference type="eggNOG" id="arCOG02312">
    <property type="taxonomic scope" value="Archaea"/>
</dbReference>
<dbReference type="InterPro" id="IPR003838">
    <property type="entry name" value="ABC3_permease_C"/>
</dbReference>
<dbReference type="PANTHER" id="PTHR30572">
    <property type="entry name" value="MEMBRANE COMPONENT OF TRANSPORTER-RELATED"/>
    <property type="match status" value="1"/>
</dbReference>
<feature type="domain" description="MacB-like periplasmic core" evidence="9">
    <location>
        <begin position="21"/>
        <end position="233"/>
    </location>
</feature>
<evidence type="ECO:0000256" key="2">
    <source>
        <dbReference type="ARBA" id="ARBA00022475"/>
    </source>
</evidence>
<dbReference type="OrthoDB" id="11469at2157"/>
<name>C7P681_METFA</name>
<protein>
    <recommendedName>
        <fullName evidence="12">ABC3 transporter permease protein domain-containing protein</fullName>
    </recommendedName>
</protein>
<gene>
    <name evidence="10" type="ordered locus">Mefer_0224</name>
</gene>
<dbReference type="Proteomes" id="UP000001495">
    <property type="component" value="Chromosome"/>
</dbReference>
<evidence type="ECO:0008006" key="12">
    <source>
        <dbReference type="Google" id="ProtNLM"/>
    </source>
</evidence>
<sequence length="395" mass="43624">MKIEDIVAFAFKNIKQKRTQSLLTIIGIVIGVLAIVSLISLGYGVQNYIHEEMMKMGSNKITILPVKQLGVPPSHLFTRKEVRAIENVKGIDKIMYGWYGGCEIEYNGEKKFVSYFYANPSELRAVYEETGYDLEKGRWLENNDKYACVIGYGTAHNLFDREIDVGDVIKIKDKKFKVVGILKQIGNQQDDNSVILNLDVGEDLFGNEDKFNIILVTIKEREDIEKVSEDIKKALERSFGDEDFSVLTAKQLSETVSSILGVITIFVVGVAAISLLVGAIGISNTMHMSILERRKDIGILKAIGAETTDILAIFVVESGFLGLFGGIIGLILGILVAKGVEILAHKMGYLMVNAWISWELIVGVLAFSFLVGVVSGYFPARSGAKLNPIDTLRGE</sequence>
<dbReference type="InterPro" id="IPR050250">
    <property type="entry name" value="Macrolide_Exporter_MacB"/>
</dbReference>
<evidence type="ECO:0000256" key="3">
    <source>
        <dbReference type="ARBA" id="ARBA00022692"/>
    </source>
</evidence>
<evidence type="ECO:0000259" key="8">
    <source>
        <dbReference type="Pfam" id="PF02687"/>
    </source>
</evidence>
<evidence type="ECO:0000313" key="10">
    <source>
        <dbReference type="EMBL" id="ACV24063.1"/>
    </source>
</evidence>
<dbReference type="InterPro" id="IPR025857">
    <property type="entry name" value="MacB_PCD"/>
</dbReference>